<dbReference type="PANTHER" id="PTHR36530">
    <property type="entry name" value="INHIBITOR OF CYSTEINE PEPTIDASE"/>
    <property type="match status" value="1"/>
</dbReference>
<feature type="chain" id="PRO_5046686369" description="Proteinase inhibitor I42 chagasin domain-containing protein" evidence="3">
    <location>
        <begin position="25"/>
        <end position="145"/>
    </location>
</feature>
<dbReference type="Gene3D" id="2.60.40.2020">
    <property type="match status" value="1"/>
</dbReference>
<proteinExistence type="predicted"/>
<evidence type="ECO:0000259" key="4">
    <source>
        <dbReference type="Pfam" id="PF09394"/>
    </source>
</evidence>
<keyword evidence="6" id="KW-1185">Reference proteome</keyword>
<sequence length="145" mass="15716">MVKVRLLVTVAVLLLSTVVGCHFASRNPPSTKTLQVPMTDVLTQSEITQNITLAVGNTLVVELGSNYTTPYRWNPDTKIGDSSVIKQLNHEFVQPTSDALGAPGKEEWTFAALKPGTTTISTLYTSFVSKDAKPACTYTLTVTVR</sequence>
<accession>A0ABM7JQB0</accession>
<dbReference type="Proteomes" id="UP000465812">
    <property type="component" value="Chromosome"/>
</dbReference>
<name>A0ABM7JQB0_MYCNT</name>
<protein>
    <recommendedName>
        <fullName evidence="4">Proteinase inhibitor I42 chagasin domain-containing protein</fullName>
    </recommendedName>
</protein>
<keyword evidence="1" id="KW-0646">Protease inhibitor</keyword>
<evidence type="ECO:0000256" key="3">
    <source>
        <dbReference type="SAM" id="SignalP"/>
    </source>
</evidence>
<dbReference type="SUPFAM" id="SSF141066">
    <property type="entry name" value="ICP-like"/>
    <property type="match status" value="1"/>
</dbReference>
<dbReference type="Pfam" id="PF09394">
    <property type="entry name" value="Inhibitor_I42"/>
    <property type="match status" value="1"/>
</dbReference>
<dbReference type="InterPro" id="IPR036331">
    <property type="entry name" value="Chagasin-like_sf"/>
</dbReference>
<dbReference type="EMBL" id="AP022590">
    <property type="protein sequence ID" value="BBY37745.1"/>
    <property type="molecule type" value="Genomic_DNA"/>
</dbReference>
<keyword evidence="2" id="KW-0789">Thiol protease inhibitor</keyword>
<organism evidence="5 6">
    <name type="scientific">Mycobacterium mantenii</name>
    <dbReference type="NCBI Taxonomy" id="560555"/>
    <lineage>
        <taxon>Bacteria</taxon>
        <taxon>Bacillati</taxon>
        <taxon>Actinomycetota</taxon>
        <taxon>Actinomycetes</taxon>
        <taxon>Mycobacteriales</taxon>
        <taxon>Mycobacteriaceae</taxon>
        <taxon>Mycobacterium</taxon>
        <taxon>Mycobacterium avium complex (MAC)</taxon>
    </lineage>
</organism>
<dbReference type="PANTHER" id="PTHR36530:SF1">
    <property type="entry name" value="AMOEBIASIN-1"/>
    <property type="match status" value="1"/>
</dbReference>
<reference evidence="5 6" key="1">
    <citation type="journal article" date="2019" name="Emerg. Microbes Infect.">
        <title>Comprehensive subspecies identification of 175 nontuberculous mycobacteria species based on 7547 genomic profiles.</title>
        <authorList>
            <person name="Matsumoto Y."/>
            <person name="Kinjo T."/>
            <person name="Motooka D."/>
            <person name="Nabeya D."/>
            <person name="Jung N."/>
            <person name="Uechi K."/>
            <person name="Horii T."/>
            <person name="Iida T."/>
            <person name="Fujita J."/>
            <person name="Nakamura S."/>
        </authorList>
    </citation>
    <scope>NUCLEOTIDE SEQUENCE [LARGE SCALE GENOMIC DNA]</scope>
    <source>
        <strain evidence="5 6">JCM 18113</strain>
    </source>
</reference>
<feature type="signal peptide" evidence="3">
    <location>
        <begin position="1"/>
        <end position="24"/>
    </location>
</feature>
<dbReference type="InterPro" id="IPR052781">
    <property type="entry name" value="Cys_protease_inhibitor_I42"/>
</dbReference>
<dbReference type="PROSITE" id="PS51257">
    <property type="entry name" value="PROKAR_LIPOPROTEIN"/>
    <property type="match status" value="1"/>
</dbReference>
<evidence type="ECO:0000313" key="6">
    <source>
        <dbReference type="Proteomes" id="UP000465812"/>
    </source>
</evidence>
<dbReference type="InterPro" id="IPR018990">
    <property type="entry name" value="Prot_inh_I42_chagasin"/>
</dbReference>
<gene>
    <name evidence="5" type="ORF">MMAN_18790</name>
</gene>
<evidence type="ECO:0000256" key="2">
    <source>
        <dbReference type="ARBA" id="ARBA00022704"/>
    </source>
</evidence>
<keyword evidence="3" id="KW-0732">Signal</keyword>
<feature type="domain" description="Proteinase inhibitor I42 chagasin" evidence="4">
    <location>
        <begin position="53"/>
        <end position="142"/>
    </location>
</feature>
<evidence type="ECO:0000256" key="1">
    <source>
        <dbReference type="ARBA" id="ARBA00022690"/>
    </source>
</evidence>
<evidence type="ECO:0000313" key="5">
    <source>
        <dbReference type="EMBL" id="BBY37745.1"/>
    </source>
</evidence>